<dbReference type="KEGG" id="gdi:GDI2348"/>
<dbReference type="Gene3D" id="2.30.40.10">
    <property type="entry name" value="Urease, subunit C, domain 1"/>
    <property type="match status" value="1"/>
</dbReference>
<proteinExistence type="predicted"/>
<protein>
    <submittedName>
        <fullName evidence="2">Putative amidohydrolase</fullName>
    </submittedName>
</protein>
<evidence type="ECO:0000313" key="2">
    <source>
        <dbReference type="EMBL" id="CAP56291.1"/>
    </source>
</evidence>
<gene>
    <name evidence="2" type="ordered locus">GDI2348</name>
</gene>
<accession>A9HMC5</accession>
<dbReference type="InterPro" id="IPR011059">
    <property type="entry name" value="Metal-dep_hydrolase_composite"/>
</dbReference>
<keyword evidence="2" id="KW-0378">Hydrolase</keyword>
<dbReference type="PANTHER" id="PTHR43135:SF3">
    <property type="entry name" value="ALPHA-D-RIBOSE 1-METHYLPHOSPHONATE 5-TRIPHOSPHATE DIPHOSPHATASE"/>
    <property type="match status" value="1"/>
</dbReference>
<organism evidence="2 3">
    <name type="scientific">Gluconacetobacter diazotrophicus (strain ATCC 49037 / DSM 5601 / CCUG 37298 / CIP 103539 / LMG 7603 / PAl5)</name>
    <dbReference type="NCBI Taxonomy" id="272568"/>
    <lineage>
        <taxon>Bacteria</taxon>
        <taxon>Pseudomonadati</taxon>
        <taxon>Pseudomonadota</taxon>
        <taxon>Alphaproteobacteria</taxon>
        <taxon>Acetobacterales</taxon>
        <taxon>Acetobacteraceae</taxon>
        <taxon>Gluconacetobacter</taxon>
    </lineage>
</organism>
<dbReference type="InterPro" id="IPR006680">
    <property type="entry name" value="Amidohydro-rel"/>
</dbReference>
<evidence type="ECO:0000313" key="3">
    <source>
        <dbReference type="Proteomes" id="UP000001176"/>
    </source>
</evidence>
<dbReference type="EMBL" id="AM889285">
    <property type="protein sequence ID" value="CAP56291.1"/>
    <property type="molecule type" value="Genomic_DNA"/>
</dbReference>
<dbReference type="Gene3D" id="3.20.20.140">
    <property type="entry name" value="Metal-dependent hydrolases"/>
    <property type="match status" value="1"/>
</dbReference>
<dbReference type="PANTHER" id="PTHR43135">
    <property type="entry name" value="ALPHA-D-RIBOSE 1-METHYLPHOSPHONATE 5-TRIPHOSPHATE DIPHOSPHATASE"/>
    <property type="match status" value="1"/>
</dbReference>
<dbReference type="SUPFAM" id="SSF51338">
    <property type="entry name" value="Composite domain of metallo-dependent hydrolases"/>
    <property type="match status" value="1"/>
</dbReference>
<dbReference type="AlphaFoldDB" id="A9HMC5"/>
<name>A9HMC5_GLUDA</name>
<dbReference type="GO" id="GO:0016810">
    <property type="term" value="F:hydrolase activity, acting on carbon-nitrogen (but not peptide) bonds"/>
    <property type="evidence" value="ECO:0007669"/>
    <property type="project" value="InterPro"/>
</dbReference>
<reference evidence="2 3" key="1">
    <citation type="journal article" date="2009" name="BMC Genomics">
        <title>Complete genome sequence of the sugarcane nitrogen-fixing endophyte Gluconacetobacter diazotrophicus Pal5.</title>
        <authorList>
            <person name="Bertalan M."/>
            <person name="Albano R."/>
            <person name="Padua V."/>
            <person name="Rouws L."/>
            <person name="Rojas C."/>
            <person name="Hemerly A."/>
            <person name="Teixeira K."/>
            <person name="Schwab S."/>
            <person name="Araujo J."/>
            <person name="Oliveira A."/>
            <person name="Franca L."/>
            <person name="Magalhaes V."/>
            <person name="Alqueres S."/>
            <person name="Cardoso A."/>
            <person name="Almeida W."/>
            <person name="Loureiro M.M."/>
            <person name="Nogueira E."/>
            <person name="Cidade D."/>
            <person name="Oliveira D."/>
            <person name="Simao T."/>
            <person name="Macedo J."/>
            <person name="Valadao A."/>
            <person name="Dreschsel M."/>
            <person name="Freitas F."/>
            <person name="Vidal M."/>
            <person name="Guedes H."/>
            <person name="Rodrigues E."/>
            <person name="Meneses C."/>
            <person name="Brioso P."/>
            <person name="Pozzer L."/>
            <person name="Figueiredo D."/>
            <person name="Montano H."/>
            <person name="Junior J."/>
            <person name="Filho G."/>
            <person name="Flores V."/>
            <person name="Ferreira B."/>
            <person name="Branco A."/>
            <person name="Gonzalez P."/>
            <person name="Guillobel H."/>
            <person name="Lemos M."/>
            <person name="Seibel L."/>
            <person name="Macedo J."/>
            <person name="Alves-Ferreira M."/>
            <person name="Sachetto-Martins G."/>
            <person name="Coelho A."/>
            <person name="Santos E."/>
            <person name="Amaral G."/>
            <person name="Neves A."/>
            <person name="Pacheco A.B."/>
            <person name="Carvalho D."/>
            <person name="Lery L."/>
            <person name="Bisch P."/>
            <person name="Rossle S.C."/>
            <person name="Urmenyi T."/>
            <person name="Kruger W.V."/>
            <person name="Martins O."/>
            <person name="Baldani J.I."/>
            <person name="Ferreira P.C."/>
        </authorList>
    </citation>
    <scope>NUCLEOTIDE SEQUENCE [LARGE SCALE GENOMIC DNA]</scope>
    <source>
        <strain evidence="3">ATCC 49037 / DSM 5601 / CCUG 37298 / CIP 103539 / LMG 7603 / PAl5</strain>
    </source>
</reference>
<keyword evidence="3" id="KW-1185">Reference proteome</keyword>
<dbReference type="Pfam" id="PF01979">
    <property type="entry name" value="Amidohydro_1"/>
    <property type="match status" value="1"/>
</dbReference>
<dbReference type="InterPro" id="IPR051781">
    <property type="entry name" value="Metallo-dep_Hydrolase"/>
</dbReference>
<dbReference type="InterPro" id="IPR032466">
    <property type="entry name" value="Metal_Hydrolase"/>
</dbReference>
<feature type="domain" description="Amidohydrolase-related" evidence="1">
    <location>
        <begin position="108"/>
        <end position="478"/>
    </location>
</feature>
<evidence type="ECO:0000259" key="1">
    <source>
        <dbReference type="Pfam" id="PF01979"/>
    </source>
</evidence>
<dbReference type="Proteomes" id="UP000001176">
    <property type="component" value="Chromosome"/>
</dbReference>
<sequence length="488" mass="52051">MPTGHPWFMAEQWGRKTFNSGKEAGMTIAGRFGWALSLMLCAGAANVAVAAEAPAVLLEHATLIDGTGATPVADSAVLIRDGRIASVGRDGTIAVPAGVKTVDLVGMTILPGLISDHSHTGLVKGTQDDTANYTRENILAALKQYERYGVLSVVSLGLNKSPLFDQLRQEQHAGRNPGADLFGVDQGIGAPDGVPPQGMFHLGADQVYRPTSVPEARAAVDRMVDEGTDLVKIWVDDFRNGVPGAKGFPKIDPAIYRAVIEQAHARGKRVAAHIHDLADAKALVAAGADIVAHGVRDQPVDTDFIMLMEQKGAWYIATLDLDEANYIFALHPEWLDDPFLSAGLNPALRARFADPAWRAKILAAPLTEASKRAVALNQRNLMTLYRAGIPIGFGTDSGASATRIPGFAEHRELKLMVAAGMTPVQALTIATGRAAALMQWDDRGILLPGRWADLVVVSGDPAHDITAVDRIAQVWHRGVQTEGALIPQ</sequence>
<dbReference type="SUPFAM" id="SSF51556">
    <property type="entry name" value="Metallo-dependent hydrolases"/>
    <property type="match status" value="1"/>
</dbReference>